<dbReference type="PANTHER" id="PTHR30217">
    <property type="entry name" value="PEPTIDASE U32 FAMILY"/>
    <property type="match status" value="1"/>
</dbReference>
<evidence type="ECO:0000313" key="2">
    <source>
        <dbReference type="Proteomes" id="UP000481327"/>
    </source>
</evidence>
<dbReference type="InterPro" id="IPR001539">
    <property type="entry name" value="Peptidase_U32"/>
</dbReference>
<organism evidence="1 2">
    <name type="scientific">Sandarakinorhabdus fusca</name>
    <dbReference type="NCBI Taxonomy" id="1439888"/>
    <lineage>
        <taxon>Bacteria</taxon>
        <taxon>Pseudomonadati</taxon>
        <taxon>Pseudomonadota</taxon>
        <taxon>Alphaproteobacteria</taxon>
        <taxon>Sphingomonadales</taxon>
        <taxon>Sphingosinicellaceae</taxon>
        <taxon>Sandarakinorhabdus</taxon>
    </lineage>
</organism>
<dbReference type="Proteomes" id="UP000481327">
    <property type="component" value="Unassembled WGS sequence"/>
</dbReference>
<dbReference type="EMBL" id="WIOL01000009">
    <property type="protein sequence ID" value="MQT18669.1"/>
    <property type="molecule type" value="Genomic_DNA"/>
</dbReference>
<proteinExistence type="predicted"/>
<sequence length="307" mass="32769">MAMTATLVMGPVLFHWPAERLRDFYFRVADEADVDVVCVGEVVCAKRMPFFSDTLPLVVERLQAGGKQVVMSTLALMSDAAEEVAMDALIATAPGLVEANDVSVLTRLQGRPHLIGPFINIYNEDALAYLAGRGAVGASLNPEVPGSVVEVLAQRSAIPLELTVFGRLPLAISARCFHARAEGRTKGNCRFACGADSDGRTVRTLEDAPFLALNGLQTLSYTCGNLAHEIAGLRRQGIARFRLSPHSGDMVATAAIFRSLVDGVLSSSEAVAQLARLHPDLPFANGLHHGVPGHRFVVPASEIPHAL</sequence>
<evidence type="ECO:0000313" key="1">
    <source>
        <dbReference type="EMBL" id="MQT18669.1"/>
    </source>
</evidence>
<dbReference type="OrthoDB" id="8523349at2"/>
<dbReference type="InterPro" id="IPR051454">
    <property type="entry name" value="RNA/ubiquinone_mod_enzymes"/>
</dbReference>
<dbReference type="PANTHER" id="PTHR30217:SF11">
    <property type="entry name" value="UBIQUINONE BIOSYNTHESIS PROTEIN UBIV"/>
    <property type="match status" value="1"/>
</dbReference>
<keyword evidence="2" id="KW-1185">Reference proteome</keyword>
<name>A0A7C9GXN6_9SPHN</name>
<gene>
    <name evidence="1" type="ORF">F3168_15565</name>
</gene>
<dbReference type="Pfam" id="PF01136">
    <property type="entry name" value="Peptidase_U32"/>
    <property type="match status" value="1"/>
</dbReference>
<dbReference type="AlphaFoldDB" id="A0A7C9GXN6"/>
<protein>
    <submittedName>
        <fullName evidence="1">U32 family peptidase</fullName>
    </submittedName>
</protein>
<dbReference type="NCBIfam" id="NF011991">
    <property type="entry name" value="PRK15447.1"/>
    <property type="match status" value="1"/>
</dbReference>
<reference evidence="1 2" key="1">
    <citation type="submission" date="2019-09" db="EMBL/GenBank/DDBJ databases">
        <title>Polymorphobacter sp. isolated from a lake in China.</title>
        <authorList>
            <person name="Liu Z."/>
        </authorList>
    </citation>
    <scope>NUCLEOTIDE SEQUENCE [LARGE SCALE GENOMIC DNA]</scope>
    <source>
        <strain evidence="1 2">D40P</strain>
    </source>
</reference>
<comment type="caution">
    <text evidence="1">The sequence shown here is derived from an EMBL/GenBank/DDBJ whole genome shotgun (WGS) entry which is preliminary data.</text>
</comment>
<accession>A0A7C9GXN6</accession>